<dbReference type="SUPFAM" id="SSF52218">
    <property type="entry name" value="Flavoproteins"/>
    <property type="match status" value="1"/>
</dbReference>
<gene>
    <name evidence="1" type="ORF">H8709_05020</name>
</gene>
<organism evidence="1 2">
    <name type="scientific">Zongyangia hominis</name>
    <dbReference type="NCBI Taxonomy" id="2763677"/>
    <lineage>
        <taxon>Bacteria</taxon>
        <taxon>Bacillati</taxon>
        <taxon>Bacillota</taxon>
        <taxon>Clostridia</taxon>
        <taxon>Eubacteriales</taxon>
        <taxon>Oscillospiraceae</taxon>
        <taxon>Zongyangia</taxon>
    </lineage>
</organism>
<dbReference type="Proteomes" id="UP000660861">
    <property type="component" value="Unassembled WGS sequence"/>
</dbReference>
<dbReference type="EMBL" id="JACRTC010000002">
    <property type="protein sequence ID" value="MBC8570188.1"/>
    <property type="molecule type" value="Genomic_DNA"/>
</dbReference>
<accession>A0A926EBU0</accession>
<proteinExistence type="predicted"/>
<name>A0A926EBU0_9FIRM</name>
<dbReference type="InterPro" id="IPR029039">
    <property type="entry name" value="Flavoprotein-like_sf"/>
</dbReference>
<comment type="caution">
    <text evidence="1">The sequence shown here is derived from an EMBL/GenBank/DDBJ whole genome shotgun (WGS) entry which is preliminary data.</text>
</comment>
<evidence type="ECO:0000313" key="1">
    <source>
        <dbReference type="EMBL" id="MBC8570188.1"/>
    </source>
</evidence>
<evidence type="ECO:0000313" key="2">
    <source>
        <dbReference type="Proteomes" id="UP000660861"/>
    </source>
</evidence>
<sequence length="129" mass="13857">MFIYYFTRTGRSKQIAQAIASQQGTVALPITDGKNWSGLWGYLKAGAMALRGKGLPAVYQSPAGDERAVVVFPVWAGHLPPAVKTFALEVGRGRIIAIPTSLGGQLRDREGFVKIMDLVGKEISAPQSL</sequence>
<protein>
    <submittedName>
        <fullName evidence="1">Flavodoxin</fullName>
    </submittedName>
</protein>
<dbReference type="AlphaFoldDB" id="A0A926EBU0"/>
<dbReference type="RefSeq" id="WP_262397274.1">
    <property type="nucleotide sequence ID" value="NZ_JACRTC010000002.1"/>
</dbReference>
<dbReference type="Gene3D" id="3.40.50.360">
    <property type="match status" value="1"/>
</dbReference>
<keyword evidence="2" id="KW-1185">Reference proteome</keyword>
<reference evidence="1" key="1">
    <citation type="submission" date="2020-08" db="EMBL/GenBank/DDBJ databases">
        <title>Genome public.</title>
        <authorList>
            <person name="Liu C."/>
            <person name="Sun Q."/>
        </authorList>
    </citation>
    <scope>NUCLEOTIDE SEQUENCE</scope>
    <source>
        <strain evidence="1">NSJ-54</strain>
    </source>
</reference>